<keyword evidence="5" id="KW-1185">Reference proteome</keyword>
<gene>
    <name evidence="4" type="ORF">VKT23_014351</name>
</gene>
<feature type="transmembrane region" description="Helical" evidence="3">
    <location>
        <begin position="118"/>
        <end position="138"/>
    </location>
</feature>
<accession>A0ABR1J2V0</accession>
<feature type="coiled-coil region" evidence="1">
    <location>
        <begin position="207"/>
        <end position="257"/>
    </location>
</feature>
<evidence type="ECO:0000256" key="2">
    <source>
        <dbReference type="SAM" id="MobiDB-lite"/>
    </source>
</evidence>
<feature type="region of interest" description="Disordered" evidence="2">
    <location>
        <begin position="167"/>
        <end position="205"/>
    </location>
</feature>
<evidence type="ECO:0000313" key="5">
    <source>
        <dbReference type="Proteomes" id="UP001498398"/>
    </source>
</evidence>
<comment type="caution">
    <text evidence="4">The sequence shown here is derived from an EMBL/GenBank/DDBJ whole genome shotgun (WGS) entry which is preliminary data.</text>
</comment>
<keyword evidence="3" id="KW-0472">Membrane</keyword>
<keyword evidence="3" id="KW-1133">Transmembrane helix</keyword>
<proteinExistence type="predicted"/>
<evidence type="ECO:0000256" key="3">
    <source>
        <dbReference type="SAM" id="Phobius"/>
    </source>
</evidence>
<dbReference type="Proteomes" id="UP001498398">
    <property type="component" value="Unassembled WGS sequence"/>
</dbReference>
<protein>
    <submittedName>
        <fullName evidence="4">Uncharacterized protein</fullName>
    </submittedName>
</protein>
<evidence type="ECO:0000256" key="1">
    <source>
        <dbReference type="SAM" id="Coils"/>
    </source>
</evidence>
<organism evidence="4 5">
    <name type="scientific">Marasmiellus scandens</name>
    <dbReference type="NCBI Taxonomy" id="2682957"/>
    <lineage>
        <taxon>Eukaryota</taxon>
        <taxon>Fungi</taxon>
        <taxon>Dikarya</taxon>
        <taxon>Basidiomycota</taxon>
        <taxon>Agaricomycotina</taxon>
        <taxon>Agaricomycetes</taxon>
        <taxon>Agaricomycetidae</taxon>
        <taxon>Agaricales</taxon>
        <taxon>Marasmiineae</taxon>
        <taxon>Omphalotaceae</taxon>
        <taxon>Marasmiellus</taxon>
    </lineage>
</organism>
<sequence>MVLGLPTAEEAEAGPLSLPTAGFSSDITSTGNENTIALASIDSTTLPLLTSTNLPIPASTNLPIPASTNLPIPASTSLPILPIPTSTNLSIPASSKITFIPTSTASSSSTAQELNPTGIIIGATLGSISFIVIVLFILRWRKRKRRRKSSQKIDAVPFNIKHNVRITRNEKGMAGNTRIPGHGRQQASERSRSRALSESDSTLTARQRNIRSEADDLRRQLRTIRRAQAAMVTSNDINDLKNTLAVIMAHIQRLDRQFESDWARGLTDEAPPDYITVARG</sequence>
<feature type="compositionally biased region" description="Basic and acidic residues" evidence="2">
    <location>
        <begin position="187"/>
        <end position="197"/>
    </location>
</feature>
<keyword evidence="3" id="KW-0812">Transmembrane</keyword>
<evidence type="ECO:0000313" key="4">
    <source>
        <dbReference type="EMBL" id="KAK7446656.1"/>
    </source>
</evidence>
<dbReference type="EMBL" id="JBANRG010000043">
    <property type="protein sequence ID" value="KAK7446656.1"/>
    <property type="molecule type" value="Genomic_DNA"/>
</dbReference>
<reference evidence="4 5" key="1">
    <citation type="submission" date="2024-01" db="EMBL/GenBank/DDBJ databases">
        <title>A draft genome for the cacao thread blight pathogen Marasmiellus scandens.</title>
        <authorList>
            <person name="Baruah I.K."/>
            <person name="Leung J."/>
            <person name="Bukari Y."/>
            <person name="Amoako-Attah I."/>
            <person name="Meinhardt L.W."/>
            <person name="Bailey B.A."/>
            <person name="Cohen S.P."/>
        </authorList>
    </citation>
    <scope>NUCLEOTIDE SEQUENCE [LARGE SCALE GENOMIC DNA]</scope>
    <source>
        <strain evidence="4 5">GH-19</strain>
    </source>
</reference>
<keyword evidence="1" id="KW-0175">Coiled coil</keyword>
<name>A0ABR1J2V0_9AGAR</name>